<comment type="caution">
    <text evidence="1">The sequence shown here is derived from an EMBL/GenBank/DDBJ whole genome shotgun (WGS) entry which is preliminary data.</text>
</comment>
<gene>
    <name evidence="1" type="ORF">QE152_g40581</name>
</gene>
<evidence type="ECO:0000313" key="2">
    <source>
        <dbReference type="Proteomes" id="UP001458880"/>
    </source>
</evidence>
<evidence type="ECO:0000313" key="1">
    <source>
        <dbReference type="EMBL" id="KAK9675181.1"/>
    </source>
</evidence>
<dbReference type="EMBL" id="JASPKY010001228">
    <property type="protein sequence ID" value="KAK9675181.1"/>
    <property type="molecule type" value="Genomic_DNA"/>
</dbReference>
<keyword evidence="2" id="KW-1185">Reference proteome</keyword>
<dbReference type="Proteomes" id="UP001458880">
    <property type="component" value="Unassembled WGS sequence"/>
</dbReference>
<organism evidence="1 2">
    <name type="scientific">Popillia japonica</name>
    <name type="common">Japanese beetle</name>
    <dbReference type="NCBI Taxonomy" id="7064"/>
    <lineage>
        <taxon>Eukaryota</taxon>
        <taxon>Metazoa</taxon>
        <taxon>Ecdysozoa</taxon>
        <taxon>Arthropoda</taxon>
        <taxon>Hexapoda</taxon>
        <taxon>Insecta</taxon>
        <taxon>Pterygota</taxon>
        <taxon>Neoptera</taxon>
        <taxon>Endopterygota</taxon>
        <taxon>Coleoptera</taxon>
        <taxon>Polyphaga</taxon>
        <taxon>Scarabaeiformia</taxon>
        <taxon>Scarabaeidae</taxon>
        <taxon>Rutelinae</taxon>
        <taxon>Popillia</taxon>
    </lineage>
</organism>
<protein>
    <submittedName>
        <fullName evidence="1">Uncharacterized protein</fullName>
    </submittedName>
</protein>
<sequence length="192" mass="21886">MTTLFESNKSTENVGKIKTFSDVTKRKQEVIILKPVNENQRSERTQQEIKMKIDPSKLAIGIEKINNIGKGGVAISCVNNNSKEKLKTTVEKELGGNYEVIEPKLKKPQMIVTGVELEVINQDNENILKSIIEQNQLHTGESMCSEISIHRKFTNKNKKNYGNVIINVEPEMYRKLMNLGKINIGWKRCDIQ</sequence>
<proteinExistence type="predicted"/>
<accession>A0AAW1HFZ8</accession>
<name>A0AAW1HFZ8_POPJA</name>
<reference evidence="1 2" key="1">
    <citation type="journal article" date="2024" name="BMC Genomics">
        <title>De novo assembly and annotation of Popillia japonica's genome with initial clues to its potential as an invasive pest.</title>
        <authorList>
            <person name="Cucini C."/>
            <person name="Boschi S."/>
            <person name="Funari R."/>
            <person name="Cardaioli E."/>
            <person name="Iannotti N."/>
            <person name="Marturano G."/>
            <person name="Paoli F."/>
            <person name="Bruttini M."/>
            <person name="Carapelli A."/>
            <person name="Frati F."/>
            <person name="Nardi F."/>
        </authorList>
    </citation>
    <scope>NUCLEOTIDE SEQUENCE [LARGE SCALE GENOMIC DNA]</scope>
    <source>
        <strain evidence="1">DMR45628</strain>
    </source>
</reference>
<dbReference type="AlphaFoldDB" id="A0AAW1HFZ8"/>